<evidence type="ECO:0000256" key="6">
    <source>
        <dbReference type="HAMAP-Rule" id="MF_00031"/>
    </source>
</evidence>
<dbReference type="InterPro" id="IPR000085">
    <property type="entry name" value="RuvA"/>
</dbReference>
<dbReference type="GO" id="GO:0048476">
    <property type="term" value="C:Holliday junction resolvase complex"/>
    <property type="evidence" value="ECO:0007669"/>
    <property type="project" value="UniProtKB-UniRule"/>
</dbReference>
<comment type="function">
    <text evidence="6">The RuvA-RuvB-RuvC complex processes Holliday junction (HJ) DNA during genetic recombination and DNA repair, while the RuvA-RuvB complex plays an important role in the rescue of blocked DNA replication forks via replication fork reversal (RFR). RuvA specifically binds to HJ cruciform DNA, conferring on it an open structure. The RuvB hexamer acts as an ATP-dependent pump, pulling dsDNA into and through the RuvAB complex. HJ branch migration allows RuvC to scan DNA until it finds its consensus sequence, where it cleaves and resolves the cruciform DNA.</text>
</comment>
<comment type="subunit">
    <text evidence="6">Homotetramer. Forms an RuvA(8)-RuvB(12)-Holliday junction (HJ) complex. HJ DNA is sandwiched between 2 RuvA tetramers; dsDNA enters through RuvA and exits via RuvB. An RuvB hexamer assembles on each DNA strand where it exits the tetramer. Each RuvB hexamer is contacted by two RuvA subunits (via domain III) on 2 adjacent RuvB subunits; this complex drives branch migration. In the full resolvosome a probable DNA-RuvA(4)-RuvB(12)-RuvC(2) complex forms which resolves the HJ.</text>
</comment>
<evidence type="ECO:0000256" key="2">
    <source>
        <dbReference type="ARBA" id="ARBA00022763"/>
    </source>
</evidence>
<dbReference type="InterPro" id="IPR012340">
    <property type="entry name" value="NA-bd_OB-fold"/>
</dbReference>
<organism evidence="8 9">
    <name type="scientific">Petrimonas mucosa</name>
    <dbReference type="NCBI Taxonomy" id="1642646"/>
    <lineage>
        <taxon>Bacteria</taxon>
        <taxon>Pseudomonadati</taxon>
        <taxon>Bacteroidota</taxon>
        <taxon>Bacteroidia</taxon>
        <taxon>Bacteroidales</taxon>
        <taxon>Dysgonomonadaceae</taxon>
        <taxon>Petrimonas</taxon>
    </lineage>
</organism>
<comment type="similarity">
    <text evidence="6">Belongs to the RuvA family.</text>
</comment>
<dbReference type="HAMAP" id="MF_00031">
    <property type="entry name" value="DNA_HJ_migration_RuvA"/>
    <property type="match status" value="1"/>
</dbReference>
<dbReference type="Proteomes" id="UP000178485">
    <property type="component" value="Chromosome i"/>
</dbReference>
<feature type="region of interest" description="Domain III" evidence="6">
    <location>
        <begin position="148"/>
        <end position="196"/>
    </location>
</feature>
<dbReference type="GO" id="GO:0005524">
    <property type="term" value="F:ATP binding"/>
    <property type="evidence" value="ECO:0007669"/>
    <property type="project" value="InterPro"/>
</dbReference>
<evidence type="ECO:0000256" key="1">
    <source>
        <dbReference type="ARBA" id="ARBA00022490"/>
    </source>
</evidence>
<gene>
    <name evidence="6 8" type="primary">ruvA</name>
    <name evidence="8" type="ORF">ING2E5A_1695</name>
</gene>
<dbReference type="GO" id="GO:0006281">
    <property type="term" value="P:DNA repair"/>
    <property type="evidence" value="ECO:0007669"/>
    <property type="project" value="UniProtKB-UniRule"/>
</dbReference>
<dbReference type="GO" id="GO:0009378">
    <property type="term" value="F:four-way junction helicase activity"/>
    <property type="evidence" value="ECO:0007669"/>
    <property type="project" value="InterPro"/>
</dbReference>
<keyword evidence="9" id="KW-1185">Reference proteome</keyword>
<dbReference type="Pfam" id="PF07499">
    <property type="entry name" value="RuvA_C"/>
    <property type="match status" value="1"/>
</dbReference>
<keyword evidence="1 6" id="KW-0963">Cytoplasm</keyword>
<dbReference type="InterPro" id="IPR011114">
    <property type="entry name" value="RuvA_C"/>
</dbReference>
<dbReference type="CDD" id="cd14332">
    <property type="entry name" value="UBA_RuvA_C"/>
    <property type="match status" value="1"/>
</dbReference>
<sequence>MIDYIKGEITELTPTSVTVECNGIGYQANISLNTYSALNGQATTRLYIVESIREDAHQLFGFADKHEREIFLHLISVSGVGPGTGRMILSSLTSRELEAAIASENIAILQSVKGIGAKTAQRIIIDLKDKIKFTEEGATVKVPATPSSSEAAQEAVSALVMLGFAKQASEKAVSRIAKESPSLSVEAIIKEALKRM</sequence>
<dbReference type="Gene3D" id="2.40.50.140">
    <property type="entry name" value="Nucleic acid-binding proteins"/>
    <property type="match status" value="1"/>
</dbReference>
<dbReference type="GO" id="GO:0016787">
    <property type="term" value="F:hydrolase activity"/>
    <property type="evidence" value="ECO:0007669"/>
    <property type="project" value="UniProtKB-KW"/>
</dbReference>
<dbReference type="NCBIfam" id="TIGR00084">
    <property type="entry name" value="ruvA"/>
    <property type="match status" value="1"/>
</dbReference>
<evidence type="ECO:0000313" key="9">
    <source>
        <dbReference type="Proteomes" id="UP000178485"/>
    </source>
</evidence>
<dbReference type="InterPro" id="IPR036267">
    <property type="entry name" value="RuvA_C_sf"/>
</dbReference>
<dbReference type="GO" id="GO:0005737">
    <property type="term" value="C:cytoplasm"/>
    <property type="evidence" value="ECO:0007669"/>
    <property type="project" value="UniProtKB-SubCell"/>
</dbReference>
<accession>A0A1G4G7J3</accession>
<proteinExistence type="inferred from homology"/>
<dbReference type="SUPFAM" id="SSF50249">
    <property type="entry name" value="Nucleic acid-binding proteins"/>
    <property type="match status" value="1"/>
</dbReference>
<dbReference type="EMBL" id="LT608328">
    <property type="protein sequence ID" value="SCM58178.1"/>
    <property type="molecule type" value="Genomic_DNA"/>
</dbReference>
<dbReference type="Pfam" id="PF14520">
    <property type="entry name" value="HHH_5"/>
    <property type="match status" value="1"/>
</dbReference>
<dbReference type="Gene3D" id="1.10.150.20">
    <property type="entry name" value="5' to 3' exonuclease, C-terminal subdomain"/>
    <property type="match status" value="1"/>
</dbReference>
<keyword evidence="2 6" id="KW-0227">DNA damage</keyword>
<evidence type="ECO:0000256" key="3">
    <source>
        <dbReference type="ARBA" id="ARBA00023125"/>
    </source>
</evidence>
<dbReference type="AlphaFoldDB" id="A0A1G4G7J3"/>
<name>A0A1G4G7J3_9BACT</name>
<keyword evidence="5 6" id="KW-0234">DNA repair</keyword>
<evidence type="ECO:0000259" key="7">
    <source>
        <dbReference type="SMART" id="SM00278"/>
    </source>
</evidence>
<dbReference type="SUPFAM" id="SSF46929">
    <property type="entry name" value="DNA helicase RuvA subunit, C-terminal domain"/>
    <property type="match status" value="1"/>
</dbReference>
<dbReference type="InterPro" id="IPR003583">
    <property type="entry name" value="Hlx-hairpin-Hlx_DNA-bd_motif"/>
</dbReference>
<dbReference type="RefSeq" id="WP_071136972.1">
    <property type="nucleotide sequence ID" value="NZ_DUQN01000129.1"/>
</dbReference>
<keyword evidence="8" id="KW-0347">Helicase</keyword>
<reference evidence="8 9" key="1">
    <citation type="submission" date="2016-08" db="EMBL/GenBank/DDBJ databases">
        <authorList>
            <person name="Seilhamer J.J."/>
        </authorList>
    </citation>
    <scope>NUCLEOTIDE SEQUENCE [LARGE SCALE GENOMIC DNA]</scope>
    <source>
        <strain evidence="8">ING2-E5A</strain>
    </source>
</reference>
<evidence type="ECO:0000256" key="5">
    <source>
        <dbReference type="ARBA" id="ARBA00023204"/>
    </source>
</evidence>
<evidence type="ECO:0000313" key="8">
    <source>
        <dbReference type="EMBL" id="SCM58178.1"/>
    </source>
</evidence>
<evidence type="ECO:0000256" key="4">
    <source>
        <dbReference type="ARBA" id="ARBA00023172"/>
    </source>
</evidence>
<keyword evidence="4 6" id="KW-0233">DNA recombination</keyword>
<protein>
    <recommendedName>
        <fullName evidence="6">Holliday junction branch migration complex subunit RuvA</fullName>
    </recommendedName>
</protein>
<feature type="domain" description="Helix-hairpin-helix DNA-binding motif class 1" evidence="7">
    <location>
        <begin position="107"/>
        <end position="126"/>
    </location>
</feature>
<comment type="subcellular location">
    <subcellularLocation>
        <location evidence="6">Cytoplasm</location>
    </subcellularLocation>
</comment>
<keyword evidence="8" id="KW-0067">ATP-binding</keyword>
<dbReference type="InterPro" id="IPR013849">
    <property type="entry name" value="DNA_helicase_Holl-junc_RuvA_I"/>
</dbReference>
<dbReference type="Pfam" id="PF01330">
    <property type="entry name" value="RuvA_N"/>
    <property type="match status" value="1"/>
</dbReference>
<feature type="domain" description="Helix-hairpin-helix DNA-binding motif class 1" evidence="7">
    <location>
        <begin position="72"/>
        <end position="91"/>
    </location>
</feature>
<keyword evidence="8" id="KW-0378">Hydrolase</keyword>
<dbReference type="SUPFAM" id="SSF47781">
    <property type="entry name" value="RuvA domain 2-like"/>
    <property type="match status" value="1"/>
</dbReference>
<dbReference type="GO" id="GO:0006310">
    <property type="term" value="P:DNA recombination"/>
    <property type="evidence" value="ECO:0007669"/>
    <property type="project" value="UniProtKB-UniRule"/>
</dbReference>
<dbReference type="Gene3D" id="1.10.8.10">
    <property type="entry name" value="DNA helicase RuvA subunit, C-terminal domain"/>
    <property type="match status" value="1"/>
</dbReference>
<dbReference type="InterPro" id="IPR010994">
    <property type="entry name" value="RuvA_2-like"/>
</dbReference>
<dbReference type="STRING" id="1642646.ING2E5A_1695"/>
<dbReference type="GO" id="GO:0000400">
    <property type="term" value="F:four-way junction DNA binding"/>
    <property type="evidence" value="ECO:0007669"/>
    <property type="project" value="UniProtKB-UniRule"/>
</dbReference>
<dbReference type="KEGG" id="pmuc:ING2E5A_1695"/>
<comment type="domain">
    <text evidence="6">Has three domains with a flexible linker between the domains II and III and assumes an 'L' shape. Domain III is highly mobile and contacts RuvB.</text>
</comment>
<dbReference type="SMART" id="SM00278">
    <property type="entry name" value="HhH1"/>
    <property type="match status" value="2"/>
</dbReference>
<keyword evidence="3 6" id="KW-0238">DNA-binding</keyword>
<comment type="caution">
    <text evidence="6">Lacks conserved residue(s) required for the propagation of feature annotation.</text>
</comment>
<dbReference type="GO" id="GO:0009379">
    <property type="term" value="C:Holliday junction helicase complex"/>
    <property type="evidence" value="ECO:0007669"/>
    <property type="project" value="InterPro"/>
</dbReference>
<keyword evidence="8" id="KW-0547">Nucleotide-binding</keyword>